<feature type="transmembrane region" description="Helical" evidence="1">
    <location>
        <begin position="82"/>
        <end position="104"/>
    </location>
</feature>
<accession>A0A1B1YE44</accession>
<protein>
    <recommendedName>
        <fullName evidence="4">Transporter</fullName>
    </recommendedName>
</protein>
<evidence type="ECO:0000313" key="3">
    <source>
        <dbReference type="Proteomes" id="UP000092971"/>
    </source>
</evidence>
<feature type="transmembrane region" description="Helical" evidence="1">
    <location>
        <begin position="265"/>
        <end position="286"/>
    </location>
</feature>
<feature type="transmembrane region" description="Helical" evidence="1">
    <location>
        <begin position="116"/>
        <end position="137"/>
    </location>
</feature>
<sequence>MKRKRISAFKVAATYIGTVVGAGFATGQEIMQFFARFGIYGAGGLLVATGLFIFFGFIIMDLGNKLHARSHLEIIRFSGGKFLGTVIDTIITFFLFGTFSVMIAGNGALFEQQLRLPAIAGNTVMAVLTALTVLTGINGVINSISFVVPFLLTVVMAVSVFSFAQNPVKPVFPVISQDGLVNHWLAASVLYVSYNTVTSVAILGPLGNEAKDEKTIRNGAILGGLGLGAGAGMIYLALSGYMAVIDKFEVPMLHIAGGISPLLQVVYAIVLIAEIYTTAVSSLYGFTSRVIDMEKKPVKGRYIVAASTVVALLSSRLGFSNLVKFLYPLIGYCGIIILAALVVNMYIAKKKHLN</sequence>
<keyword evidence="1" id="KW-1133">Transmembrane helix</keyword>
<dbReference type="RefSeq" id="WP_015359368.1">
    <property type="nucleotide sequence ID" value="NZ_CP014672.1"/>
</dbReference>
<gene>
    <name evidence="2" type="ORF">CSTERTH_08265</name>
</gene>
<dbReference type="InterPro" id="IPR038728">
    <property type="entry name" value="YkvI-like"/>
</dbReference>
<feature type="transmembrane region" description="Helical" evidence="1">
    <location>
        <begin position="325"/>
        <end position="347"/>
    </location>
</feature>
<dbReference type="GO" id="GO:0016020">
    <property type="term" value="C:membrane"/>
    <property type="evidence" value="ECO:0007669"/>
    <property type="project" value="InterPro"/>
</dbReference>
<feature type="transmembrane region" description="Helical" evidence="1">
    <location>
        <begin position="144"/>
        <end position="164"/>
    </location>
</feature>
<reference evidence="2 3" key="1">
    <citation type="submission" date="2016-02" db="EMBL/GenBank/DDBJ databases">
        <title>Comparison of Clostridium stercorarium subspecies using comparative genomics and transcriptomics.</title>
        <authorList>
            <person name="Schellenberg J."/>
            <person name="Thallinger G."/>
            <person name="Levin D.B."/>
            <person name="Zhang X."/>
            <person name="Alvare G."/>
            <person name="Fristensky B."/>
            <person name="Sparling R."/>
        </authorList>
    </citation>
    <scope>NUCLEOTIDE SEQUENCE [LARGE SCALE GENOMIC DNA]</scope>
    <source>
        <strain evidence="2 3">DSM 2910</strain>
    </source>
</reference>
<dbReference type="Proteomes" id="UP000092971">
    <property type="component" value="Chromosome"/>
</dbReference>
<evidence type="ECO:0000256" key="1">
    <source>
        <dbReference type="SAM" id="Phobius"/>
    </source>
</evidence>
<feature type="transmembrane region" description="Helical" evidence="1">
    <location>
        <begin position="184"/>
        <end position="207"/>
    </location>
</feature>
<dbReference type="PANTHER" id="PTHR37814:SF1">
    <property type="entry name" value="MEMBRANE PROTEIN"/>
    <property type="match status" value="1"/>
</dbReference>
<keyword evidence="1" id="KW-0812">Transmembrane</keyword>
<dbReference type="PANTHER" id="PTHR37814">
    <property type="entry name" value="CONSERVED MEMBRANE PROTEIN"/>
    <property type="match status" value="1"/>
</dbReference>
<evidence type="ECO:0000313" key="2">
    <source>
        <dbReference type="EMBL" id="ANW99020.1"/>
    </source>
</evidence>
<feature type="transmembrane region" description="Helical" evidence="1">
    <location>
        <begin position="37"/>
        <end position="62"/>
    </location>
</feature>
<dbReference type="OrthoDB" id="4424890at2"/>
<dbReference type="InterPro" id="IPR004761">
    <property type="entry name" value="Spore_GerAB"/>
</dbReference>
<evidence type="ECO:0008006" key="4">
    <source>
        <dbReference type="Google" id="ProtNLM"/>
    </source>
</evidence>
<keyword evidence="1" id="KW-0472">Membrane</keyword>
<dbReference type="EMBL" id="CP014672">
    <property type="protein sequence ID" value="ANW99020.1"/>
    <property type="molecule type" value="Genomic_DNA"/>
</dbReference>
<name>A0A1B1YE44_THEST</name>
<dbReference type="Pfam" id="PF03845">
    <property type="entry name" value="Spore_permease"/>
    <property type="match status" value="1"/>
</dbReference>
<organism evidence="2 3">
    <name type="scientific">Thermoclostridium stercorarium subsp. thermolacticum DSM 2910</name>
    <dbReference type="NCBI Taxonomy" id="1121336"/>
    <lineage>
        <taxon>Bacteria</taxon>
        <taxon>Bacillati</taxon>
        <taxon>Bacillota</taxon>
        <taxon>Clostridia</taxon>
        <taxon>Eubacteriales</taxon>
        <taxon>Oscillospiraceae</taxon>
        <taxon>Thermoclostridium</taxon>
    </lineage>
</organism>
<feature type="transmembrane region" description="Helical" evidence="1">
    <location>
        <begin position="219"/>
        <end position="245"/>
    </location>
</feature>
<dbReference type="AlphaFoldDB" id="A0A1B1YE44"/>
<proteinExistence type="predicted"/>
<feature type="transmembrane region" description="Helical" evidence="1">
    <location>
        <begin position="298"/>
        <end position="319"/>
    </location>
</feature>
<dbReference type="GO" id="GO:0009847">
    <property type="term" value="P:spore germination"/>
    <property type="evidence" value="ECO:0007669"/>
    <property type="project" value="InterPro"/>
</dbReference>